<keyword evidence="1" id="KW-0677">Repeat</keyword>
<dbReference type="SUPFAM" id="SSF48452">
    <property type="entry name" value="TPR-like"/>
    <property type="match status" value="1"/>
</dbReference>
<feature type="region of interest" description="Disordered" evidence="4">
    <location>
        <begin position="70"/>
        <end position="110"/>
    </location>
</feature>
<dbReference type="InterPro" id="IPR019734">
    <property type="entry name" value="TPR_rpt"/>
</dbReference>
<dbReference type="AlphaFoldDB" id="A0A8J3BC95"/>
<name>A0A8J3BC95_9BACI</name>
<evidence type="ECO:0008006" key="7">
    <source>
        <dbReference type="Google" id="ProtNLM"/>
    </source>
</evidence>
<proteinExistence type="predicted"/>
<evidence type="ECO:0000256" key="4">
    <source>
        <dbReference type="SAM" id="MobiDB-lite"/>
    </source>
</evidence>
<comment type="caution">
    <text evidence="5">The sequence shown here is derived from an EMBL/GenBank/DDBJ whole genome shotgun (WGS) entry which is preliminary data.</text>
</comment>
<gene>
    <name evidence="5" type="ORF">GCM10007043_07770</name>
</gene>
<dbReference type="InterPro" id="IPR051012">
    <property type="entry name" value="CellSynth/LPSAsmb/PSIAsmb"/>
</dbReference>
<evidence type="ECO:0000256" key="1">
    <source>
        <dbReference type="ARBA" id="ARBA00022737"/>
    </source>
</evidence>
<dbReference type="Gene3D" id="1.25.40.10">
    <property type="entry name" value="Tetratricopeptide repeat domain"/>
    <property type="match status" value="3"/>
</dbReference>
<keyword evidence="2 3" id="KW-0802">TPR repeat</keyword>
<evidence type="ECO:0000313" key="6">
    <source>
        <dbReference type="Proteomes" id="UP000637720"/>
    </source>
</evidence>
<organism evidence="5 6">
    <name type="scientific">Calditerricola satsumensis</name>
    <dbReference type="NCBI Taxonomy" id="373054"/>
    <lineage>
        <taxon>Bacteria</taxon>
        <taxon>Bacillati</taxon>
        <taxon>Bacillota</taxon>
        <taxon>Bacilli</taxon>
        <taxon>Bacillales</taxon>
        <taxon>Bacillaceae</taxon>
        <taxon>Calditerricola</taxon>
    </lineage>
</organism>
<protein>
    <recommendedName>
        <fullName evidence="7">Tetratricopeptide repeat protein</fullName>
    </recommendedName>
</protein>
<dbReference type="Pfam" id="PF13432">
    <property type="entry name" value="TPR_16"/>
    <property type="match status" value="3"/>
</dbReference>
<dbReference type="Pfam" id="PF14559">
    <property type="entry name" value="TPR_19"/>
    <property type="match status" value="1"/>
</dbReference>
<sequence>MLMDAFFDAMLEALGRIERAWATGDPAKRARLAEELAALRALNDRIVDRWLEVEEALSLLEGAVKGATHPAAQGAKAQAPPAAPHPGKAKGAHPANGIAPNGSPEEREGQQPWFRQGLGYFNLFMFDQAEACFRRAVAEHPDETVIRLFLACTLLYTGAWAEAAERFAELLRAPDAKIRAVSWNGLGCLAGMRGQYREARDCFRNALRCQDTPVVRYNLAVALLHSHSPAEAISLLEPLVREDPRDWDAALLLLRAYLRAGKRESAERLGSQLLAGQSPPAVLKQVAACLEANGLYGEAADCYRAALAYDRRDAEALHGLGWTLWLAGRPEGMGVLQKALSLTRHPDHHFSYAWVLLHSGDDRRAERVVRGILARHPDHVLGLSTLVILLMRRGERRKARVLCEKLLVQPTMAAQALGNYHAGHLALMDGAFAEAAGRFDRAVALDPTLVEGYVYQGLAHLLNDDVPGARRAWEQYLASVHGLGPSLAPPPA</sequence>
<reference evidence="5" key="2">
    <citation type="submission" date="2020-09" db="EMBL/GenBank/DDBJ databases">
        <authorList>
            <person name="Sun Q."/>
            <person name="Ohkuma M."/>
        </authorList>
    </citation>
    <scope>NUCLEOTIDE SEQUENCE</scope>
    <source>
        <strain evidence="5">JCM 14719</strain>
    </source>
</reference>
<feature type="repeat" description="TPR" evidence="3">
    <location>
        <begin position="110"/>
        <end position="143"/>
    </location>
</feature>
<dbReference type="InterPro" id="IPR011990">
    <property type="entry name" value="TPR-like_helical_dom_sf"/>
</dbReference>
<dbReference type="PANTHER" id="PTHR45586">
    <property type="entry name" value="TPR REPEAT-CONTAINING PROTEIN PA4667"/>
    <property type="match status" value="1"/>
</dbReference>
<dbReference type="PANTHER" id="PTHR45586:SF1">
    <property type="entry name" value="LIPOPOLYSACCHARIDE ASSEMBLY PROTEIN B"/>
    <property type="match status" value="1"/>
</dbReference>
<reference evidence="5" key="1">
    <citation type="journal article" date="2014" name="Int. J. Syst. Evol. Microbiol.">
        <title>Complete genome sequence of Corynebacterium casei LMG S-19264T (=DSM 44701T), isolated from a smear-ripened cheese.</title>
        <authorList>
            <consortium name="US DOE Joint Genome Institute (JGI-PGF)"/>
            <person name="Walter F."/>
            <person name="Albersmeier A."/>
            <person name="Kalinowski J."/>
            <person name="Ruckert C."/>
        </authorList>
    </citation>
    <scope>NUCLEOTIDE SEQUENCE</scope>
    <source>
        <strain evidence="5">JCM 14719</strain>
    </source>
</reference>
<dbReference type="SMART" id="SM00028">
    <property type="entry name" value="TPR"/>
    <property type="match status" value="4"/>
</dbReference>
<evidence type="ECO:0000313" key="5">
    <source>
        <dbReference type="EMBL" id="GGJ96329.1"/>
    </source>
</evidence>
<dbReference type="SUPFAM" id="SSF81901">
    <property type="entry name" value="HCP-like"/>
    <property type="match status" value="1"/>
</dbReference>
<accession>A0A8J3BC95</accession>
<dbReference type="EMBL" id="BMOF01000010">
    <property type="protein sequence ID" value="GGJ96329.1"/>
    <property type="molecule type" value="Genomic_DNA"/>
</dbReference>
<feature type="compositionally biased region" description="Low complexity" evidence="4">
    <location>
        <begin position="70"/>
        <end position="80"/>
    </location>
</feature>
<evidence type="ECO:0000256" key="2">
    <source>
        <dbReference type="ARBA" id="ARBA00022803"/>
    </source>
</evidence>
<dbReference type="PROSITE" id="PS50005">
    <property type="entry name" value="TPR"/>
    <property type="match status" value="1"/>
</dbReference>
<keyword evidence="6" id="KW-1185">Reference proteome</keyword>
<evidence type="ECO:0000256" key="3">
    <source>
        <dbReference type="PROSITE-ProRule" id="PRU00339"/>
    </source>
</evidence>
<dbReference type="Proteomes" id="UP000637720">
    <property type="component" value="Unassembled WGS sequence"/>
</dbReference>